<dbReference type="PANTHER" id="PTHR46825">
    <property type="entry name" value="D-ALANYL-D-ALANINE-CARBOXYPEPTIDASE/ENDOPEPTIDASE AMPH"/>
    <property type="match status" value="1"/>
</dbReference>
<dbReference type="Gene3D" id="3.40.710.10">
    <property type="entry name" value="DD-peptidase/beta-lactamase superfamily"/>
    <property type="match status" value="1"/>
</dbReference>
<comment type="caution">
    <text evidence="3">The sequence shown here is derived from an EMBL/GenBank/DDBJ whole genome shotgun (WGS) entry which is preliminary data.</text>
</comment>
<evidence type="ECO:0000313" key="3">
    <source>
        <dbReference type="EMBL" id="NML59665.1"/>
    </source>
</evidence>
<evidence type="ECO:0000259" key="2">
    <source>
        <dbReference type="Pfam" id="PF00144"/>
    </source>
</evidence>
<sequence length="521" mass="56933">MNRPHRIATSLLLLMIAAGAGAAPAPAQPSTHVPAAFSDSGRAARVAALLPEIDKMYADLAAAQHLPGLVYGVVMDGKLVHVRSIGHANIERKIAASAATPFRIASMTKSFAAMAALHLRDAGKLRLDDPVANFLPELKGVRLPTADSPVLTVRHLMTMSTGLPEDNPWGDRQMAVDNKALAELVAGGLSFSNAPGVSFEYSNLGYILLGKIVTNVSGMRFQDYITKHILRPLGMNDTVWEYADVPRDKFALGYLWDRGGWLAEPVLHDGDGAAMGGLITTMDDFARYVAFHLDAWPARDGADNGPLRRATVREMHQPQVFASFAPKALLSDDKTANPRVGFYGYGLTWSRDSQDVVTVGHSGGLPGYGSQYRFAPDHGIGVIAFTNLRYGPVYNPTSKVLALLIEKARLQARTILPSPVLLARHQQVAQLIQSWDETLGTTIAAENFFMDRSREDWIAEARKQLAPIGKIRSIGPVKPENQLRGRFDVVGENGTREVFFTLTPEREPKLQQLHVMEPKKH</sequence>
<dbReference type="InterPro" id="IPR001466">
    <property type="entry name" value="Beta-lactam-related"/>
</dbReference>
<name>A0A848HDW3_9BURK</name>
<evidence type="ECO:0000256" key="1">
    <source>
        <dbReference type="SAM" id="SignalP"/>
    </source>
</evidence>
<dbReference type="PANTHER" id="PTHR46825:SF9">
    <property type="entry name" value="BETA-LACTAMASE-RELATED DOMAIN-CONTAINING PROTEIN"/>
    <property type="match status" value="1"/>
</dbReference>
<protein>
    <submittedName>
        <fullName evidence="3">Beta-lactamase family protein</fullName>
    </submittedName>
</protein>
<evidence type="ECO:0000313" key="4">
    <source>
        <dbReference type="Proteomes" id="UP000583752"/>
    </source>
</evidence>
<reference evidence="3 4" key="1">
    <citation type="submission" date="2020-04" db="EMBL/GenBank/DDBJ databases">
        <title>Massilia sp. RP-1-19 isolated from soil.</title>
        <authorList>
            <person name="Dahal R.H."/>
        </authorList>
    </citation>
    <scope>NUCLEOTIDE SEQUENCE [LARGE SCALE GENOMIC DNA]</scope>
    <source>
        <strain evidence="3 4">RP-1-19</strain>
    </source>
</reference>
<dbReference type="InterPro" id="IPR012338">
    <property type="entry name" value="Beta-lactam/transpept-like"/>
</dbReference>
<feature type="domain" description="Beta-lactamase-related" evidence="2">
    <location>
        <begin position="54"/>
        <end position="398"/>
    </location>
</feature>
<keyword evidence="4" id="KW-1185">Reference proteome</keyword>
<dbReference type="Proteomes" id="UP000583752">
    <property type="component" value="Unassembled WGS sequence"/>
</dbReference>
<dbReference type="AlphaFoldDB" id="A0A848HDW3"/>
<organism evidence="3 4">
    <name type="scientific">Massilia polaris</name>
    <dbReference type="NCBI Taxonomy" id="2728846"/>
    <lineage>
        <taxon>Bacteria</taxon>
        <taxon>Pseudomonadati</taxon>
        <taxon>Pseudomonadota</taxon>
        <taxon>Betaproteobacteria</taxon>
        <taxon>Burkholderiales</taxon>
        <taxon>Oxalobacteraceae</taxon>
        <taxon>Telluria group</taxon>
        <taxon>Massilia</taxon>
    </lineage>
</organism>
<dbReference type="EMBL" id="JABBGG010000001">
    <property type="protein sequence ID" value="NML59665.1"/>
    <property type="molecule type" value="Genomic_DNA"/>
</dbReference>
<accession>A0A848HDW3</accession>
<feature type="chain" id="PRO_5032716280" evidence="1">
    <location>
        <begin position="23"/>
        <end position="521"/>
    </location>
</feature>
<feature type="signal peptide" evidence="1">
    <location>
        <begin position="1"/>
        <end position="22"/>
    </location>
</feature>
<dbReference type="SUPFAM" id="SSF56601">
    <property type="entry name" value="beta-lactamase/transpeptidase-like"/>
    <property type="match status" value="1"/>
</dbReference>
<dbReference type="InterPro" id="IPR050491">
    <property type="entry name" value="AmpC-like"/>
</dbReference>
<dbReference type="Pfam" id="PF00144">
    <property type="entry name" value="Beta-lactamase"/>
    <property type="match status" value="1"/>
</dbReference>
<gene>
    <name evidence="3" type="ORF">HHL21_00870</name>
</gene>
<keyword evidence="1" id="KW-0732">Signal</keyword>
<proteinExistence type="predicted"/>
<dbReference type="RefSeq" id="WP_169463385.1">
    <property type="nucleotide sequence ID" value="NZ_JABBGG010000001.1"/>
</dbReference>